<dbReference type="GO" id="GO:0000139">
    <property type="term" value="C:Golgi membrane"/>
    <property type="evidence" value="ECO:0007669"/>
    <property type="project" value="UniProtKB-SubCell"/>
</dbReference>
<proteinExistence type="inferred from homology"/>
<organism evidence="8 9">
    <name type="scientific">Chlorella vulgaris</name>
    <name type="common">Green alga</name>
    <dbReference type="NCBI Taxonomy" id="3077"/>
    <lineage>
        <taxon>Eukaryota</taxon>
        <taxon>Viridiplantae</taxon>
        <taxon>Chlorophyta</taxon>
        <taxon>core chlorophytes</taxon>
        <taxon>Trebouxiophyceae</taxon>
        <taxon>Chlorellales</taxon>
        <taxon>Chlorellaceae</taxon>
        <taxon>Chlorella clade</taxon>
        <taxon>Chlorella</taxon>
    </lineage>
</organism>
<evidence type="ECO:0000256" key="2">
    <source>
        <dbReference type="ARBA" id="ARBA00022692"/>
    </source>
</evidence>
<dbReference type="PANTHER" id="PTHR21493:SF9">
    <property type="entry name" value="GOLGI TRANSPORT PROTEIN 1-RELATED"/>
    <property type="match status" value="1"/>
</dbReference>
<evidence type="ECO:0000313" key="9">
    <source>
        <dbReference type="Proteomes" id="UP001055712"/>
    </source>
</evidence>
<dbReference type="AlphaFoldDB" id="A0A9D4TMH0"/>
<gene>
    <name evidence="8" type="ORF">D9Q98_005719</name>
</gene>
<comment type="subcellular location">
    <subcellularLocation>
        <location evidence="1">Golgi apparatus membrane</location>
        <topology evidence="1">Multi-pass membrane protein</topology>
    </subcellularLocation>
</comment>
<comment type="similarity">
    <text evidence="6">Belongs to the GOT1 family.</text>
</comment>
<reference evidence="8" key="1">
    <citation type="journal article" date="2019" name="Plant J.">
        <title>Chlorella vulgaris genome assembly and annotation reveals the molecular basis for metabolic acclimation to high light conditions.</title>
        <authorList>
            <person name="Cecchin M."/>
            <person name="Marcolungo L."/>
            <person name="Rossato M."/>
            <person name="Girolomoni L."/>
            <person name="Cosentino E."/>
            <person name="Cuine S."/>
            <person name="Li-Beisson Y."/>
            <person name="Delledonne M."/>
            <person name="Ballottari M."/>
        </authorList>
    </citation>
    <scope>NUCLEOTIDE SEQUENCE</scope>
    <source>
        <strain evidence="8">211/11P</strain>
    </source>
</reference>
<feature type="transmembrane region" description="Helical" evidence="7">
    <location>
        <begin position="89"/>
        <end position="107"/>
    </location>
</feature>
<keyword evidence="4" id="KW-0333">Golgi apparatus</keyword>
<dbReference type="InterPro" id="IPR007305">
    <property type="entry name" value="Vesicle_transpt_Got1/SFT2"/>
</dbReference>
<name>A0A9D4TMH0_CHLVU</name>
<evidence type="ECO:0000256" key="7">
    <source>
        <dbReference type="SAM" id="Phobius"/>
    </source>
</evidence>
<accession>A0A9D4TMH0</accession>
<protein>
    <recommendedName>
        <fullName evidence="10">Vesicle transport protein GOT1B</fullName>
    </recommendedName>
</protein>
<feature type="transmembrane region" description="Helical" evidence="7">
    <location>
        <begin position="65"/>
        <end position="83"/>
    </location>
</feature>
<evidence type="ECO:0000256" key="6">
    <source>
        <dbReference type="ARBA" id="ARBA00025799"/>
    </source>
</evidence>
<dbReference type="PANTHER" id="PTHR21493">
    <property type="entry name" value="CGI-141-RELATED/LIPASE CONTAINING PROTEIN"/>
    <property type="match status" value="1"/>
</dbReference>
<feature type="transmembrane region" description="Helical" evidence="7">
    <location>
        <begin position="7"/>
        <end position="28"/>
    </location>
</feature>
<keyword evidence="5 7" id="KW-0472">Membrane</keyword>
<evidence type="ECO:0000256" key="5">
    <source>
        <dbReference type="ARBA" id="ARBA00023136"/>
    </source>
</evidence>
<dbReference type="OrthoDB" id="204784at2759"/>
<dbReference type="Proteomes" id="UP001055712">
    <property type="component" value="Unassembled WGS sequence"/>
</dbReference>
<dbReference type="GO" id="GO:0006888">
    <property type="term" value="P:endoplasmic reticulum to Golgi vesicle-mediated transport"/>
    <property type="evidence" value="ECO:0007669"/>
    <property type="project" value="InterPro"/>
</dbReference>
<comment type="caution">
    <text evidence="8">The sequence shown here is derived from an EMBL/GenBank/DDBJ whole genome shotgun (WGS) entry which is preliminary data.</text>
</comment>
<feature type="transmembrane region" description="Helical" evidence="7">
    <location>
        <begin position="34"/>
        <end position="58"/>
    </location>
</feature>
<dbReference type="GO" id="GO:0042147">
    <property type="term" value="P:retrograde transport, endosome to Golgi"/>
    <property type="evidence" value="ECO:0007669"/>
    <property type="project" value="InterPro"/>
</dbReference>
<dbReference type="InterPro" id="IPR045176">
    <property type="entry name" value="Got1"/>
</dbReference>
<evidence type="ECO:0000256" key="4">
    <source>
        <dbReference type="ARBA" id="ARBA00023034"/>
    </source>
</evidence>
<evidence type="ECO:0000256" key="1">
    <source>
        <dbReference type="ARBA" id="ARBA00004653"/>
    </source>
</evidence>
<evidence type="ECO:0008006" key="10">
    <source>
        <dbReference type="Google" id="ProtNLM"/>
    </source>
</evidence>
<dbReference type="Pfam" id="PF04178">
    <property type="entry name" value="Got1"/>
    <property type="match status" value="1"/>
</dbReference>
<dbReference type="GO" id="GO:0005829">
    <property type="term" value="C:cytosol"/>
    <property type="evidence" value="ECO:0007669"/>
    <property type="project" value="GOC"/>
</dbReference>
<keyword evidence="3 7" id="KW-1133">Transmembrane helix</keyword>
<dbReference type="EMBL" id="SIDB01000008">
    <property type="protein sequence ID" value="KAI3429633.1"/>
    <property type="molecule type" value="Genomic_DNA"/>
</dbReference>
<evidence type="ECO:0000313" key="8">
    <source>
        <dbReference type="EMBL" id="KAI3429633.1"/>
    </source>
</evidence>
<keyword evidence="2 7" id="KW-0812">Transmembrane</keyword>
<keyword evidence="9" id="KW-1185">Reference proteome</keyword>
<reference evidence="8" key="2">
    <citation type="submission" date="2020-11" db="EMBL/GenBank/DDBJ databases">
        <authorList>
            <person name="Cecchin M."/>
            <person name="Marcolungo L."/>
            <person name="Rossato M."/>
            <person name="Girolomoni L."/>
            <person name="Cosentino E."/>
            <person name="Cuine S."/>
            <person name="Li-Beisson Y."/>
            <person name="Delledonne M."/>
            <person name="Ballottari M."/>
        </authorList>
    </citation>
    <scope>NUCLEOTIDE SEQUENCE</scope>
    <source>
        <strain evidence="8">211/11P</strain>
        <tissue evidence="8">Whole cell</tissue>
    </source>
</reference>
<sequence>MLDDRRKIGVGLTGLGFLFFVLGVLFFFDRGLLAMGNVLFLSGVGLTIGAQAALRFFLRPKNYKGTAFFGGGLILVLWGWTLVGFALEMWGFWQLFSAFFPTVLSFLRRMPFLKRILDLPAFKAVINKVAPAGGGGGAGSLPV</sequence>
<evidence type="ECO:0000256" key="3">
    <source>
        <dbReference type="ARBA" id="ARBA00022989"/>
    </source>
</evidence>